<evidence type="ECO:0000256" key="9">
    <source>
        <dbReference type="RuleBase" id="RU003357"/>
    </source>
</evidence>
<dbReference type="InterPro" id="IPR037066">
    <property type="entry name" value="Plug_dom_sf"/>
</dbReference>
<sequence length="1096" mass="120879">MQKFFKTVPKPMLIMKILGVPIIIILSLATLGFARDGSAQDLMKRTVTAQISNRDITKALTMIGHKANVKFTYLPGIFPADAKVSVKVKNESLENVLREVLEPYNIGYQTSGEFIILKKNSSGAKPGAKDEARVHQDITISGKVTDDKGEALPGVSIILKGTQRGTVTDVDGGFTFNIPDQSSVLVFSYVGYSQKEVTVGNQTTINVQLANDNKVLEEVVVVGYGAIKKSDVTGAIASVDNTKIASAATPDATGALQGQMPGVVVVKNVGKPGSGYSINIRGVSSIGGSNSPLFVIDGIPSTSGINELNPADIEKIDILKDASATAIYGSRGAKGVVIVTTKRGKSGKTTISYDAYAGVRTPTHLPEMFDGPEYVAFRTEMFKAQGKDISRNNAAFFTPDQWKNIDEGKFTDWPKLILKNGLQMNHNITASGGDEKTRFAISAGLLQEDGNVKPESFKRYTLRGNVDRQITDKWKAGLNVYFSQNLQNLGSSEALRSAYRLPPMTYPYDETGAPAFRVYTTNAVTNPMFDQDNEVREVRNARTFGNIYVQFAPIKNVTLKSTISPNYSTERSGFYFGPLTKQSLGGSVPTQAGNTTRENLTWVWDNQATYDAQFGVHKLTATLVQSMQKDRSETSNITVDGIPYKSLWYNLATGGRVLAYGSSYTKTTLASAMGRVNYSFKDKYLITATGRWDGSSRLAEGNKWGFFPSASFAWRLSEEQFIKQVRQITDLKLRVSYGVTGNDRVDPYSTQAALGQTFYDFGGNFAQGYAPSQLPNKNLTWETTREVNVGVDFGFFNNRITGSVDVYNRLIDNILLSRQLPAPSGWSSITDNVGKLRNRGIELGISSINVVAGKFQWKTDVIFDSNKNRILELNGGKKDDVGNSWFIGQPVQVNYNYVFDGIWQTSEAETAKKYNQTPGQIRVKDLDDNGVINAADRQIIGKRVPSWTGSLSNTFRYGNFDLYIMVYTRRGEQFQSSFDATLMNYNSDYNQVKVDYWTPENPSQTWFRPGNPGPYTVIPTFRKVDFTRVGNITLGYNLPSGLIQRLKISNLRVYATATNPLLFTKYEGFDPEWPATNTYGTAVSTSSYLFGVNLAF</sequence>
<dbReference type="SUPFAM" id="SSF56935">
    <property type="entry name" value="Porins"/>
    <property type="match status" value="1"/>
</dbReference>
<dbReference type="GO" id="GO:0009279">
    <property type="term" value="C:cell outer membrane"/>
    <property type="evidence" value="ECO:0007669"/>
    <property type="project" value="UniProtKB-SubCell"/>
</dbReference>
<evidence type="ECO:0000256" key="2">
    <source>
        <dbReference type="ARBA" id="ARBA00022448"/>
    </source>
</evidence>
<evidence type="ECO:0000256" key="6">
    <source>
        <dbReference type="ARBA" id="ARBA00023136"/>
    </source>
</evidence>
<dbReference type="InterPro" id="IPR000531">
    <property type="entry name" value="Beta-barrel_TonB"/>
</dbReference>
<dbReference type="InterPro" id="IPR023997">
    <property type="entry name" value="TonB-dep_OMP_SusC/RagA_CS"/>
</dbReference>
<evidence type="ECO:0000256" key="5">
    <source>
        <dbReference type="ARBA" id="ARBA00023077"/>
    </source>
</evidence>
<reference evidence="13" key="1">
    <citation type="submission" date="2016-10" db="EMBL/GenBank/DDBJ databases">
        <authorList>
            <person name="Varghese N."/>
            <person name="Submissions S."/>
        </authorList>
    </citation>
    <scope>NUCLEOTIDE SEQUENCE [LARGE SCALE GENOMIC DNA]</scope>
    <source>
        <strain evidence="13">DSM 25329</strain>
    </source>
</reference>
<evidence type="ECO:0000256" key="4">
    <source>
        <dbReference type="ARBA" id="ARBA00022692"/>
    </source>
</evidence>
<dbReference type="NCBIfam" id="TIGR04056">
    <property type="entry name" value="OMP_RagA_SusC"/>
    <property type="match status" value="1"/>
</dbReference>
<dbReference type="AlphaFoldDB" id="A0A1G8AT79"/>
<dbReference type="EMBL" id="FNAN01000032">
    <property type="protein sequence ID" value="SDH24147.1"/>
    <property type="molecule type" value="Genomic_DNA"/>
</dbReference>
<protein>
    <submittedName>
        <fullName evidence="12">TonB-linked outer membrane protein, SusC/RagA family</fullName>
    </submittedName>
</protein>
<dbReference type="SUPFAM" id="SSF49464">
    <property type="entry name" value="Carboxypeptidase regulatory domain-like"/>
    <property type="match status" value="1"/>
</dbReference>
<comment type="subcellular location">
    <subcellularLocation>
        <location evidence="1 8">Cell outer membrane</location>
        <topology evidence="1 8">Multi-pass membrane protein</topology>
    </subcellularLocation>
</comment>
<evidence type="ECO:0000256" key="8">
    <source>
        <dbReference type="PROSITE-ProRule" id="PRU01360"/>
    </source>
</evidence>
<dbReference type="Proteomes" id="UP000198748">
    <property type="component" value="Unassembled WGS sequence"/>
</dbReference>
<dbReference type="InterPro" id="IPR008969">
    <property type="entry name" value="CarboxyPept-like_regulatory"/>
</dbReference>
<organism evidence="12 13">
    <name type="scientific">Dyadobacter soli</name>
    <dbReference type="NCBI Taxonomy" id="659014"/>
    <lineage>
        <taxon>Bacteria</taxon>
        <taxon>Pseudomonadati</taxon>
        <taxon>Bacteroidota</taxon>
        <taxon>Cytophagia</taxon>
        <taxon>Cytophagales</taxon>
        <taxon>Spirosomataceae</taxon>
        <taxon>Dyadobacter</taxon>
    </lineage>
</organism>
<dbReference type="NCBIfam" id="TIGR04057">
    <property type="entry name" value="SusC_RagA_signa"/>
    <property type="match status" value="1"/>
</dbReference>
<keyword evidence="7 8" id="KW-0998">Cell outer membrane</keyword>
<evidence type="ECO:0000259" key="11">
    <source>
        <dbReference type="Pfam" id="PF07715"/>
    </source>
</evidence>
<evidence type="ECO:0000259" key="10">
    <source>
        <dbReference type="Pfam" id="PF00593"/>
    </source>
</evidence>
<dbReference type="Pfam" id="PF13715">
    <property type="entry name" value="CarbopepD_reg_2"/>
    <property type="match status" value="1"/>
</dbReference>
<name>A0A1G8AT79_9BACT</name>
<evidence type="ECO:0000313" key="12">
    <source>
        <dbReference type="EMBL" id="SDH24147.1"/>
    </source>
</evidence>
<dbReference type="Gene3D" id="2.170.130.10">
    <property type="entry name" value="TonB-dependent receptor, plug domain"/>
    <property type="match status" value="1"/>
</dbReference>
<keyword evidence="3 8" id="KW-1134">Transmembrane beta strand</keyword>
<dbReference type="InterPro" id="IPR039426">
    <property type="entry name" value="TonB-dep_rcpt-like"/>
</dbReference>
<feature type="domain" description="TonB-dependent receptor plug" evidence="11">
    <location>
        <begin position="229"/>
        <end position="336"/>
    </location>
</feature>
<dbReference type="InterPro" id="IPR036942">
    <property type="entry name" value="Beta-barrel_TonB_sf"/>
</dbReference>
<accession>A0A1G8AT79</accession>
<dbReference type="InterPro" id="IPR012910">
    <property type="entry name" value="Plug_dom"/>
</dbReference>
<dbReference type="OrthoDB" id="9768177at2"/>
<dbReference type="Pfam" id="PF07715">
    <property type="entry name" value="Plug"/>
    <property type="match status" value="1"/>
</dbReference>
<proteinExistence type="inferred from homology"/>
<evidence type="ECO:0000256" key="7">
    <source>
        <dbReference type="ARBA" id="ARBA00023237"/>
    </source>
</evidence>
<dbReference type="PROSITE" id="PS52016">
    <property type="entry name" value="TONB_DEPENDENT_REC_3"/>
    <property type="match status" value="1"/>
</dbReference>
<gene>
    <name evidence="12" type="ORF">SAMN04487996_13211</name>
</gene>
<comment type="similarity">
    <text evidence="8 9">Belongs to the TonB-dependent receptor family.</text>
</comment>
<evidence type="ECO:0000256" key="3">
    <source>
        <dbReference type="ARBA" id="ARBA00022452"/>
    </source>
</evidence>
<dbReference type="Pfam" id="PF00593">
    <property type="entry name" value="TonB_dep_Rec_b-barrel"/>
    <property type="match status" value="1"/>
</dbReference>
<keyword evidence="13" id="KW-1185">Reference proteome</keyword>
<keyword evidence="2 8" id="KW-0813">Transport</keyword>
<dbReference type="Gene3D" id="2.40.170.20">
    <property type="entry name" value="TonB-dependent receptor, beta-barrel domain"/>
    <property type="match status" value="1"/>
</dbReference>
<dbReference type="InterPro" id="IPR023996">
    <property type="entry name" value="TonB-dep_OMP_SusC/RagA"/>
</dbReference>
<feature type="domain" description="TonB-dependent receptor-like beta-barrel" evidence="10">
    <location>
        <begin position="501"/>
        <end position="1059"/>
    </location>
</feature>
<keyword evidence="4 8" id="KW-0812">Transmembrane</keyword>
<dbReference type="FunFam" id="2.60.40.1120:FF:000003">
    <property type="entry name" value="Outer membrane protein Omp121"/>
    <property type="match status" value="1"/>
</dbReference>
<dbReference type="STRING" id="659014.SAMN04487996_13211"/>
<keyword evidence="6 8" id="KW-0472">Membrane</keyword>
<evidence type="ECO:0000256" key="1">
    <source>
        <dbReference type="ARBA" id="ARBA00004571"/>
    </source>
</evidence>
<evidence type="ECO:0000313" key="13">
    <source>
        <dbReference type="Proteomes" id="UP000198748"/>
    </source>
</evidence>
<keyword evidence="5 9" id="KW-0798">TonB box</keyword>
<dbReference type="Gene3D" id="2.60.40.1120">
    <property type="entry name" value="Carboxypeptidase-like, regulatory domain"/>
    <property type="match status" value="1"/>
</dbReference>